<gene>
    <name evidence="3" type="primary">LOC113859408</name>
</gene>
<evidence type="ECO:0000313" key="2">
    <source>
        <dbReference type="Proteomes" id="UP000694853"/>
    </source>
</evidence>
<protein>
    <submittedName>
        <fullName evidence="3">Uncharacterized protein LOC113859408</fullName>
    </submittedName>
</protein>
<dbReference type="Proteomes" id="UP000694853">
    <property type="component" value="Unplaced"/>
</dbReference>
<name>A0A8B8KXB8_ABRPR</name>
<feature type="region of interest" description="Disordered" evidence="1">
    <location>
        <begin position="1"/>
        <end position="20"/>
    </location>
</feature>
<keyword evidence="2" id="KW-1185">Reference proteome</keyword>
<evidence type="ECO:0000256" key="1">
    <source>
        <dbReference type="SAM" id="MobiDB-lite"/>
    </source>
</evidence>
<reference evidence="2" key="1">
    <citation type="journal article" date="2019" name="Toxins">
        <title>Detection of Abrin-Like and Prepropulchellin-Like Toxin Genes and Transcripts Using Whole Genome Sequencing and Full-Length Transcript Sequencing of Abrus precatorius.</title>
        <authorList>
            <person name="Hovde B.T."/>
            <person name="Daligault H.E."/>
            <person name="Hanschen E.R."/>
            <person name="Kunde Y.A."/>
            <person name="Johnson M.B."/>
            <person name="Starkenburg S.R."/>
            <person name="Johnson S.L."/>
        </authorList>
    </citation>
    <scope>NUCLEOTIDE SEQUENCE [LARGE SCALE GENOMIC DNA]</scope>
</reference>
<accession>A0A8B8KXB8</accession>
<dbReference type="PANTHER" id="PTHR14374:SF0">
    <property type="entry name" value="TRAFFICKING PROTEIN PARTICLE COMPLEX SUBUNIT 11"/>
    <property type="match status" value="1"/>
</dbReference>
<dbReference type="RefSeq" id="XP_027347993.1">
    <property type="nucleotide sequence ID" value="XM_027492192.1"/>
</dbReference>
<sequence length="223" mass="24421">MAALPISSDTGVQRDTGPAGPANLLQREIVHKEVFELVREASGLATNEHPSNLKITGNESLQLEVDLVSPLRLVMLASVVFHEQKIKPGASTLITVSLLSHLPLIVDIDQLEIQFNQSNCNLFIVNAQKPQSVEVSNGNQQHRMESAPSLSLESNKWLRLTYEIKSDQSGKLECLSVIAKFGLRFTICCRAESPASLDSLPLWTSEDCIQTVPIKDPILVLSG</sequence>
<organism evidence="2 3">
    <name type="scientific">Abrus precatorius</name>
    <name type="common">Indian licorice</name>
    <name type="synonym">Glycine abrus</name>
    <dbReference type="NCBI Taxonomy" id="3816"/>
    <lineage>
        <taxon>Eukaryota</taxon>
        <taxon>Viridiplantae</taxon>
        <taxon>Streptophyta</taxon>
        <taxon>Embryophyta</taxon>
        <taxon>Tracheophyta</taxon>
        <taxon>Spermatophyta</taxon>
        <taxon>Magnoliopsida</taxon>
        <taxon>eudicotyledons</taxon>
        <taxon>Gunneridae</taxon>
        <taxon>Pentapetalae</taxon>
        <taxon>rosids</taxon>
        <taxon>fabids</taxon>
        <taxon>Fabales</taxon>
        <taxon>Fabaceae</taxon>
        <taxon>Papilionoideae</taxon>
        <taxon>50 kb inversion clade</taxon>
        <taxon>NPAAA clade</taxon>
        <taxon>indigoferoid/millettioid clade</taxon>
        <taxon>Abreae</taxon>
        <taxon>Abrus</taxon>
    </lineage>
</organism>
<dbReference type="GeneID" id="113859408"/>
<proteinExistence type="predicted"/>
<dbReference type="OrthoDB" id="6278596at2759"/>
<evidence type="ECO:0000313" key="3">
    <source>
        <dbReference type="RefSeq" id="XP_027347993.1"/>
    </source>
</evidence>
<dbReference type="PANTHER" id="PTHR14374">
    <property type="entry name" value="FOIE GRAS"/>
    <property type="match status" value="1"/>
</dbReference>
<reference evidence="3" key="2">
    <citation type="submission" date="2025-08" db="UniProtKB">
        <authorList>
            <consortium name="RefSeq"/>
        </authorList>
    </citation>
    <scope>IDENTIFICATION</scope>
    <source>
        <tissue evidence="3">Young leaves</tissue>
    </source>
</reference>
<dbReference type="KEGG" id="aprc:113859408"/>
<dbReference type="AlphaFoldDB" id="A0A8B8KXB8"/>